<dbReference type="HAMAP" id="MF_01057">
    <property type="entry name" value="tRNA_methyltr_TrmB"/>
    <property type="match status" value="1"/>
</dbReference>
<organism evidence="8 9">
    <name type="scientific">Synergistes jonesii</name>
    <dbReference type="NCBI Taxonomy" id="2754"/>
    <lineage>
        <taxon>Bacteria</taxon>
        <taxon>Thermotogati</taxon>
        <taxon>Synergistota</taxon>
        <taxon>Synergistia</taxon>
        <taxon>Synergistales</taxon>
        <taxon>Synergistaceae</taxon>
        <taxon>Synergistes</taxon>
    </lineage>
</organism>
<feature type="binding site" evidence="7">
    <location>
        <position position="32"/>
    </location>
    <ligand>
        <name>S-adenosyl-L-methionine</name>
        <dbReference type="ChEBI" id="CHEBI:59789"/>
    </ligand>
</feature>
<comment type="similarity">
    <text evidence="7">Belongs to the class I-like SAM-binding methyltransferase superfamily. TrmB family.</text>
</comment>
<dbReference type="GO" id="GO:0043527">
    <property type="term" value="C:tRNA methyltransferase complex"/>
    <property type="evidence" value="ECO:0007669"/>
    <property type="project" value="TreeGrafter"/>
</dbReference>
<feature type="binding site" evidence="7">
    <location>
        <position position="143"/>
    </location>
    <ligand>
        <name>substrate</name>
    </ligand>
</feature>
<feature type="binding site" evidence="7">
    <location>
        <position position="111"/>
    </location>
    <ligand>
        <name>substrate</name>
    </ligand>
</feature>
<evidence type="ECO:0000256" key="4">
    <source>
        <dbReference type="ARBA" id="ARBA00022679"/>
    </source>
</evidence>
<dbReference type="PANTHER" id="PTHR23417">
    <property type="entry name" value="3-DEOXY-D-MANNO-OCTULOSONIC-ACID TRANSFERASE/TRNA GUANINE-N 7 - -METHYLTRANSFERASE"/>
    <property type="match status" value="1"/>
</dbReference>
<dbReference type="Pfam" id="PF02390">
    <property type="entry name" value="Methyltransf_4"/>
    <property type="match status" value="1"/>
</dbReference>
<dbReference type="PATRIC" id="fig|2754.20.peg.260"/>
<comment type="caution">
    <text evidence="8">The sequence shown here is derived from an EMBL/GenBank/DDBJ whole genome shotgun (WGS) entry which is preliminary data.</text>
</comment>
<dbReference type="UniPathway" id="UPA00989"/>
<dbReference type="InterPro" id="IPR029063">
    <property type="entry name" value="SAM-dependent_MTases_sf"/>
</dbReference>
<proteinExistence type="inferred from homology"/>
<evidence type="ECO:0000313" key="8">
    <source>
        <dbReference type="EMBL" id="KEJ93478.1"/>
    </source>
</evidence>
<dbReference type="GO" id="GO:0008176">
    <property type="term" value="F:tRNA (guanine(46)-N7)-methyltransferase activity"/>
    <property type="evidence" value="ECO:0007669"/>
    <property type="project" value="UniProtKB-UniRule"/>
</dbReference>
<dbReference type="SUPFAM" id="SSF53335">
    <property type="entry name" value="S-adenosyl-L-methionine-dependent methyltransferases"/>
    <property type="match status" value="1"/>
</dbReference>
<dbReference type="EC" id="2.1.1.33" evidence="7"/>
<dbReference type="PANTHER" id="PTHR23417:SF14">
    <property type="entry name" value="PENTACOTRIPEPTIDE-REPEAT REGION OF PRORP DOMAIN-CONTAINING PROTEIN"/>
    <property type="match status" value="1"/>
</dbReference>
<dbReference type="RefSeq" id="WP_037973945.1">
    <property type="nucleotide sequence ID" value="NZ_JMKI01000002.1"/>
</dbReference>
<feature type="binding site" evidence="7">
    <location>
        <position position="84"/>
    </location>
    <ligand>
        <name>S-adenosyl-L-methionine</name>
        <dbReference type="ChEBI" id="CHEBI:59789"/>
    </ligand>
</feature>
<dbReference type="InterPro" id="IPR055361">
    <property type="entry name" value="tRNA_methyltr_TrmB_bact"/>
</dbReference>
<dbReference type="GeneID" id="90982363"/>
<dbReference type="InterPro" id="IPR003358">
    <property type="entry name" value="tRNA_(Gua-N-7)_MeTrfase_Trmb"/>
</dbReference>
<keyword evidence="3 7" id="KW-0489">Methyltransferase</keyword>
<name>A0A073IT14_9BACT</name>
<dbReference type="PROSITE" id="PS51625">
    <property type="entry name" value="SAM_MT_TRMB"/>
    <property type="match status" value="1"/>
</dbReference>
<dbReference type="EMBL" id="JMKI01000002">
    <property type="protein sequence ID" value="KEJ93478.1"/>
    <property type="molecule type" value="Genomic_DNA"/>
</dbReference>
<keyword evidence="6 7" id="KW-0819">tRNA processing</keyword>
<reference evidence="8 9" key="1">
    <citation type="submission" date="2014-04" db="EMBL/GenBank/DDBJ databases">
        <title>Draft Genome Sequence of Synergistes jonesii.</title>
        <authorList>
            <person name="Coil D.A."/>
            <person name="Eisen J.A."/>
            <person name="Holland-Moritz H.E."/>
        </authorList>
    </citation>
    <scope>NUCLEOTIDE SEQUENCE [LARGE SCALE GENOMIC DNA]</scope>
    <source>
        <strain evidence="8 9">78-1</strain>
    </source>
</reference>
<comment type="pathway">
    <text evidence="7">tRNA modification; N(7)-methylguanine-tRNA biosynthesis.</text>
</comment>
<evidence type="ECO:0000313" key="9">
    <source>
        <dbReference type="Proteomes" id="UP000027665"/>
    </source>
</evidence>
<evidence type="ECO:0000256" key="5">
    <source>
        <dbReference type="ARBA" id="ARBA00022691"/>
    </source>
</evidence>
<comment type="catalytic activity">
    <reaction evidence="1 7">
        <text>guanosine(46) in tRNA + S-adenosyl-L-methionine = N(7)-methylguanosine(46) in tRNA + S-adenosyl-L-homocysteine</text>
        <dbReference type="Rhea" id="RHEA:42708"/>
        <dbReference type="Rhea" id="RHEA-COMP:10188"/>
        <dbReference type="Rhea" id="RHEA-COMP:10189"/>
        <dbReference type="ChEBI" id="CHEBI:57856"/>
        <dbReference type="ChEBI" id="CHEBI:59789"/>
        <dbReference type="ChEBI" id="CHEBI:74269"/>
        <dbReference type="ChEBI" id="CHEBI:74480"/>
        <dbReference type="EC" id="2.1.1.33"/>
    </reaction>
</comment>
<accession>A0A073IT14</accession>
<dbReference type="NCBIfam" id="TIGR00091">
    <property type="entry name" value="tRNA (guanosine(46)-N7)-methyltransferase TrmB"/>
    <property type="match status" value="1"/>
</dbReference>
<dbReference type="eggNOG" id="COG0220">
    <property type="taxonomic scope" value="Bacteria"/>
</dbReference>
<sequence>MFWNLNKVIVAQNEKLPVDWKGIFPHERLLVEIGFGNGEFLEFLAKGSPDALVVGIEVSQLCAAKGARRVMSAGLENVRLMHGDARFLLRHCFAPQSAQRVYMNFPCPWPKARHAQRRVTVPSFSGLMDYLIAPGGAFELATDVEWYAKEAAEAFDAAPSFRAQALERNPERPYITKYERKWKAMGKDTWRLVVRKETALKEEIKKEESWPMGCEADTKKNVKEVAEALKGREGAAADGSGHWVYRDAFLSGEDAALMLVITADEGFEQHFYIKLLKSPRGITIKVDSVGHPFRTPAMRAALMAALIEAK</sequence>
<keyword evidence="9" id="KW-1185">Reference proteome</keyword>
<evidence type="ECO:0000256" key="7">
    <source>
        <dbReference type="HAMAP-Rule" id="MF_01057"/>
    </source>
</evidence>
<dbReference type="Gene3D" id="3.40.50.150">
    <property type="entry name" value="Vaccinia Virus protein VP39"/>
    <property type="match status" value="1"/>
</dbReference>
<evidence type="ECO:0000256" key="3">
    <source>
        <dbReference type="ARBA" id="ARBA00022603"/>
    </source>
</evidence>
<keyword evidence="5 7" id="KW-0949">S-adenosyl-L-methionine</keyword>
<evidence type="ECO:0000256" key="2">
    <source>
        <dbReference type="ARBA" id="ARBA00003015"/>
    </source>
</evidence>
<feature type="binding site" evidence="7">
    <location>
        <begin position="176"/>
        <end position="179"/>
    </location>
    <ligand>
        <name>substrate</name>
    </ligand>
</feature>
<dbReference type="OrthoDB" id="9802090at2"/>
<protein>
    <recommendedName>
        <fullName evidence="7">tRNA (guanine-N(7)-)-methyltransferase</fullName>
        <ecNumber evidence="7">2.1.1.33</ecNumber>
    </recommendedName>
    <alternativeName>
        <fullName evidence="7">tRNA (guanine(46)-N(7))-methyltransferase</fullName>
    </alternativeName>
    <alternativeName>
        <fullName evidence="7">tRNA(m7G46)-methyltransferase</fullName>
    </alternativeName>
</protein>
<feature type="binding site" evidence="7">
    <location>
        <position position="57"/>
    </location>
    <ligand>
        <name>S-adenosyl-L-methionine</name>
        <dbReference type="ChEBI" id="CHEBI:59789"/>
    </ligand>
</feature>
<dbReference type="STRING" id="2754.EH55_01505"/>
<dbReference type="Proteomes" id="UP000027665">
    <property type="component" value="Unassembled WGS sequence"/>
</dbReference>
<comment type="caution">
    <text evidence="7">Lacks conserved residue(s) required for the propagation of feature annotation.</text>
</comment>
<gene>
    <name evidence="7" type="primary">trmB</name>
    <name evidence="8" type="ORF">EH55_01505</name>
</gene>
<keyword evidence="4 7" id="KW-0808">Transferase</keyword>
<evidence type="ECO:0000256" key="1">
    <source>
        <dbReference type="ARBA" id="ARBA00000142"/>
    </source>
</evidence>
<dbReference type="CDD" id="cd02440">
    <property type="entry name" value="AdoMet_MTases"/>
    <property type="match status" value="1"/>
</dbReference>
<comment type="function">
    <text evidence="2 7">Catalyzes the formation of N(7)-methylguanine at position 46 (m7G46) in tRNA.</text>
</comment>
<dbReference type="AlphaFoldDB" id="A0A073IT14"/>
<evidence type="ECO:0000256" key="6">
    <source>
        <dbReference type="ARBA" id="ARBA00022694"/>
    </source>
</evidence>